<keyword evidence="2" id="KW-1133">Transmembrane helix</keyword>
<evidence type="ECO:0000313" key="4">
    <source>
        <dbReference type="Proteomes" id="UP001176521"/>
    </source>
</evidence>
<dbReference type="Proteomes" id="UP001176521">
    <property type="component" value="Unassembled WGS sequence"/>
</dbReference>
<feature type="transmembrane region" description="Helical" evidence="2">
    <location>
        <begin position="248"/>
        <end position="269"/>
    </location>
</feature>
<feature type="compositionally biased region" description="Polar residues" evidence="1">
    <location>
        <begin position="416"/>
        <end position="429"/>
    </location>
</feature>
<dbReference type="EMBL" id="JAPDMQ010000306">
    <property type="protein sequence ID" value="KAK0527579.1"/>
    <property type="molecule type" value="Genomic_DNA"/>
</dbReference>
<comment type="caution">
    <text evidence="3">The sequence shown here is derived from an EMBL/GenBank/DDBJ whole genome shotgun (WGS) entry which is preliminary data.</text>
</comment>
<organism evidence="3 4">
    <name type="scientific">Tilletia horrida</name>
    <dbReference type="NCBI Taxonomy" id="155126"/>
    <lineage>
        <taxon>Eukaryota</taxon>
        <taxon>Fungi</taxon>
        <taxon>Dikarya</taxon>
        <taxon>Basidiomycota</taxon>
        <taxon>Ustilaginomycotina</taxon>
        <taxon>Exobasidiomycetes</taxon>
        <taxon>Tilletiales</taxon>
        <taxon>Tilletiaceae</taxon>
        <taxon>Tilletia</taxon>
    </lineage>
</organism>
<name>A0AAN6JIY7_9BASI</name>
<evidence type="ECO:0008006" key="5">
    <source>
        <dbReference type="Google" id="ProtNLM"/>
    </source>
</evidence>
<proteinExistence type="predicted"/>
<evidence type="ECO:0000256" key="1">
    <source>
        <dbReference type="SAM" id="MobiDB-lite"/>
    </source>
</evidence>
<keyword evidence="4" id="KW-1185">Reference proteome</keyword>
<feature type="compositionally biased region" description="Low complexity" evidence="1">
    <location>
        <begin position="401"/>
        <end position="411"/>
    </location>
</feature>
<accession>A0AAN6JIY7</accession>
<gene>
    <name evidence="3" type="ORF">OC842_004830</name>
</gene>
<feature type="transmembrane region" description="Helical" evidence="2">
    <location>
        <begin position="171"/>
        <end position="196"/>
    </location>
</feature>
<feature type="transmembrane region" description="Helical" evidence="2">
    <location>
        <begin position="87"/>
        <end position="110"/>
    </location>
</feature>
<evidence type="ECO:0000313" key="3">
    <source>
        <dbReference type="EMBL" id="KAK0527579.1"/>
    </source>
</evidence>
<feature type="region of interest" description="Disordered" evidence="1">
    <location>
        <begin position="401"/>
        <end position="435"/>
    </location>
</feature>
<sequence>MSDPATLRELTHNVPVYGTLDPETIAQLQTMLSDSPLPTTPYFYHSMTFILFLILWIITLLITKALTACFGPRYTSLNFDHRRTTDIYVLNVILTTIAAIMQFAAMSAFSMDFRPWHFNIIRAGIMLISANYVFEICYRPRMRWQMLAHHVLTLFITMLSISVLYKTRDPTILLSGNLLLFLATLEQPTFIALFLYRLRFPRRAVKRWLFFSSVQTIIVKSVAALGTILVWARWQVHNRSGTSKAYDALLYIAIVALYLTQWWGAIVTLRIAESVDKRYDADLAAPGRVDGTDDVEGGRGHTISPAVGGGTEVEHKTECAVLVGTLPTSRRPSFCEKDSYLANTKVDDLSGSAAPTPPTITTTIYSSGDVFATHETRNASFEMITAEPRSLSTATANSAAASSISISTTAAEQSRRPSTVINPSAQQTLRSEDKS</sequence>
<reference evidence="3" key="1">
    <citation type="journal article" date="2023" name="PhytoFront">
        <title>Draft Genome Resources of Seven Strains of Tilletia horrida, Causal Agent of Kernel Smut of Rice.</title>
        <authorList>
            <person name="Khanal S."/>
            <person name="Antony Babu S."/>
            <person name="Zhou X.G."/>
        </authorList>
    </citation>
    <scope>NUCLEOTIDE SEQUENCE</scope>
    <source>
        <strain evidence="3">TX3</strain>
    </source>
</reference>
<feature type="transmembrane region" description="Helical" evidence="2">
    <location>
        <begin position="42"/>
        <end position="66"/>
    </location>
</feature>
<protein>
    <recommendedName>
        <fullName evidence="5">TLC domain-containing protein</fullName>
    </recommendedName>
</protein>
<keyword evidence="2" id="KW-0472">Membrane</keyword>
<evidence type="ECO:0000256" key="2">
    <source>
        <dbReference type="SAM" id="Phobius"/>
    </source>
</evidence>
<dbReference type="AlphaFoldDB" id="A0AAN6JIY7"/>
<keyword evidence="2" id="KW-0812">Transmembrane</keyword>
<feature type="transmembrane region" description="Helical" evidence="2">
    <location>
        <begin position="116"/>
        <end position="134"/>
    </location>
</feature>
<feature type="transmembrane region" description="Helical" evidence="2">
    <location>
        <begin position="208"/>
        <end position="232"/>
    </location>
</feature>
<feature type="transmembrane region" description="Helical" evidence="2">
    <location>
        <begin position="146"/>
        <end position="165"/>
    </location>
</feature>